<sequence>MTYPTLAQCKTYMGVVGAADDTEITQMLVHAIKAVEKHTHRVFVGATATKTFSVRFPFVTRNGLQLNLYEDLVSVTTVTNGNADVVASGDYDLYPAIPYYQINIRRGKSVHWQSDGDDTPISIAGKWGYAVACPDDIFLEIMRIAALSFRAKAEGEGVAITRTGLIIDKGQWPPSTLAVLEEYIRS</sequence>
<evidence type="ECO:0000313" key="1">
    <source>
        <dbReference type="EMBL" id="KKN05594.1"/>
    </source>
</evidence>
<reference evidence="1" key="1">
    <citation type="journal article" date="2015" name="Nature">
        <title>Complex archaea that bridge the gap between prokaryotes and eukaryotes.</title>
        <authorList>
            <person name="Spang A."/>
            <person name="Saw J.H."/>
            <person name="Jorgensen S.L."/>
            <person name="Zaremba-Niedzwiedzka K."/>
            <person name="Martijn J."/>
            <person name="Lind A.E."/>
            <person name="van Eijk R."/>
            <person name="Schleper C."/>
            <person name="Guy L."/>
            <person name="Ettema T.J."/>
        </authorList>
    </citation>
    <scope>NUCLEOTIDE SEQUENCE</scope>
</reference>
<protein>
    <submittedName>
        <fullName evidence="1">Uncharacterized protein</fullName>
    </submittedName>
</protein>
<organism evidence="1">
    <name type="scientific">marine sediment metagenome</name>
    <dbReference type="NCBI Taxonomy" id="412755"/>
    <lineage>
        <taxon>unclassified sequences</taxon>
        <taxon>metagenomes</taxon>
        <taxon>ecological metagenomes</taxon>
    </lineage>
</organism>
<accession>A0A0F9MIC0</accession>
<gene>
    <name evidence="1" type="ORF">LCGC14_1085720</name>
</gene>
<dbReference type="AlphaFoldDB" id="A0A0F9MIC0"/>
<comment type="caution">
    <text evidence="1">The sequence shown here is derived from an EMBL/GenBank/DDBJ whole genome shotgun (WGS) entry which is preliminary data.</text>
</comment>
<proteinExistence type="predicted"/>
<name>A0A0F9MIC0_9ZZZZ</name>
<dbReference type="EMBL" id="LAZR01004783">
    <property type="protein sequence ID" value="KKN05594.1"/>
    <property type="molecule type" value="Genomic_DNA"/>
</dbReference>